<dbReference type="Gene3D" id="2.180.10.10">
    <property type="entry name" value="RHS repeat-associated core"/>
    <property type="match status" value="1"/>
</dbReference>
<evidence type="ECO:0000256" key="1">
    <source>
        <dbReference type="SAM" id="SignalP"/>
    </source>
</evidence>
<protein>
    <submittedName>
        <fullName evidence="2">Uncharacterized protein</fullName>
    </submittedName>
</protein>
<keyword evidence="1" id="KW-0732">Signal</keyword>
<evidence type="ECO:0000313" key="2">
    <source>
        <dbReference type="EMBL" id="GAA4459725.1"/>
    </source>
</evidence>
<keyword evidence="3" id="KW-1185">Reference proteome</keyword>
<feature type="chain" id="PRO_5046695524" evidence="1">
    <location>
        <begin position="22"/>
        <end position="372"/>
    </location>
</feature>
<reference evidence="3" key="1">
    <citation type="journal article" date="2019" name="Int. J. Syst. Evol. Microbiol.">
        <title>The Global Catalogue of Microorganisms (GCM) 10K type strain sequencing project: providing services to taxonomists for standard genome sequencing and annotation.</title>
        <authorList>
            <consortium name="The Broad Institute Genomics Platform"/>
            <consortium name="The Broad Institute Genome Sequencing Center for Infectious Disease"/>
            <person name="Wu L."/>
            <person name="Ma J."/>
        </authorList>
    </citation>
    <scope>NUCLEOTIDE SEQUENCE [LARGE SCALE GENOMIC DNA]</scope>
    <source>
        <strain evidence="3">JCM 32105</strain>
    </source>
</reference>
<dbReference type="Proteomes" id="UP001500067">
    <property type="component" value="Unassembled WGS sequence"/>
</dbReference>
<accession>A0ABP8N594</accession>
<comment type="caution">
    <text evidence="2">The sequence shown here is derived from an EMBL/GenBank/DDBJ whole genome shotgun (WGS) entry which is preliminary data.</text>
</comment>
<dbReference type="EMBL" id="BAABFA010000001">
    <property type="protein sequence ID" value="GAA4459725.1"/>
    <property type="molecule type" value="Genomic_DNA"/>
</dbReference>
<proteinExistence type="predicted"/>
<evidence type="ECO:0000313" key="3">
    <source>
        <dbReference type="Proteomes" id="UP001500067"/>
    </source>
</evidence>
<organism evidence="2 3">
    <name type="scientific">Nemorincola caseinilytica</name>
    <dbReference type="NCBI Taxonomy" id="2054315"/>
    <lineage>
        <taxon>Bacteria</taxon>
        <taxon>Pseudomonadati</taxon>
        <taxon>Bacteroidota</taxon>
        <taxon>Chitinophagia</taxon>
        <taxon>Chitinophagales</taxon>
        <taxon>Chitinophagaceae</taxon>
        <taxon>Nemorincola</taxon>
    </lineage>
</organism>
<feature type="signal peptide" evidence="1">
    <location>
        <begin position="1"/>
        <end position="21"/>
    </location>
</feature>
<name>A0ABP8N594_9BACT</name>
<gene>
    <name evidence="2" type="ORF">GCM10023093_01230</name>
</gene>
<sequence length="372" mass="42783">MIMRVFTATLLLTAICAAAHGQDLKKQAAPANDLKAEGLRGKVKVITTRGFKATKGVQNTVLKGSLVHTTIKRYNPAGYLMESTSSIGGNTINGKEMPYRSARIVYKYDNHYNLVGSCSYDTYGKLQDSSVHFVDKMGNRIYWQIYKGNGYQEWEYISEYDNAGNLLETNDFHYGKLVTRHTYKYNDRGECAIENDLNPDGTLKAKRLFKYDDRSNRIESEEWNGNGSFSVKHTYRHNAMGKVVEEREYKQDGVDKYSKILTDYDAEGNVIEIKQYGENGKLMYMGKMDKYGNHLADVGYNPDGSVHDKITAEYKYDEYENEIEEILNYSDGSPLVKSTYKYVYDMDLNWAKKTVWEDGDPVRVTEREIEYY</sequence>